<dbReference type="AlphaFoldDB" id="A0A1I3EXT4"/>
<dbReference type="RefSeq" id="WP_091111438.1">
    <property type="nucleotide sequence ID" value="NZ_BKAF01000009.1"/>
</dbReference>
<keyword evidence="1" id="KW-1133">Transmembrane helix</keyword>
<keyword evidence="1" id="KW-0812">Transmembrane</keyword>
<keyword evidence="3" id="KW-1185">Reference proteome</keyword>
<keyword evidence="1" id="KW-0472">Membrane</keyword>
<evidence type="ECO:0000313" key="3">
    <source>
        <dbReference type="Proteomes" id="UP000198649"/>
    </source>
</evidence>
<feature type="transmembrane region" description="Helical" evidence="1">
    <location>
        <begin position="31"/>
        <end position="49"/>
    </location>
</feature>
<sequence length="63" mass="6636">MTKPIAWTLFGFVAVVVVGTFALGLDGGHDPAGWTTLTALVVFSAFAVFRRLVRGRDEPGGDA</sequence>
<proteinExistence type="predicted"/>
<evidence type="ECO:0000313" key="2">
    <source>
        <dbReference type="EMBL" id="SFI03710.1"/>
    </source>
</evidence>
<protein>
    <submittedName>
        <fullName evidence="2">Uncharacterized protein</fullName>
    </submittedName>
</protein>
<organism evidence="2 3">
    <name type="scientific">Nocardioides psychrotolerans</name>
    <dbReference type="NCBI Taxonomy" id="1005945"/>
    <lineage>
        <taxon>Bacteria</taxon>
        <taxon>Bacillati</taxon>
        <taxon>Actinomycetota</taxon>
        <taxon>Actinomycetes</taxon>
        <taxon>Propionibacteriales</taxon>
        <taxon>Nocardioidaceae</taxon>
        <taxon>Nocardioides</taxon>
    </lineage>
</organism>
<name>A0A1I3EXT4_9ACTN</name>
<feature type="transmembrane region" description="Helical" evidence="1">
    <location>
        <begin position="7"/>
        <end position="25"/>
    </location>
</feature>
<reference evidence="2 3" key="1">
    <citation type="submission" date="2016-10" db="EMBL/GenBank/DDBJ databases">
        <authorList>
            <person name="de Groot N.N."/>
        </authorList>
    </citation>
    <scope>NUCLEOTIDE SEQUENCE [LARGE SCALE GENOMIC DNA]</scope>
    <source>
        <strain evidence="2 3">CGMCC 1.11156</strain>
    </source>
</reference>
<dbReference type="EMBL" id="FOQG01000004">
    <property type="protein sequence ID" value="SFI03710.1"/>
    <property type="molecule type" value="Genomic_DNA"/>
</dbReference>
<dbReference type="Proteomes" id="UP000198649">
    <property type="component" value="Unassembled WGS sequence"/>
</dbReference>
<accession>A0A1I3EXT4</accession>
<gene>
    <name evidence="2" type="ORF">SAMN05216561_104120</name>
</gene>
<evidence type="ECO:0000256" key="1">
    <source>
        <dbReference type="SAM" id="Phobius"/>
    </source>
</evidence>